<keyword evidence="3" id="KW-1185">Reference proteome</keyword>
<gene>
    <name evidence="2" type="ORF">TanjilG_05052</name>
</gene>
<reference evidence="2 3" key="1">
    <citation type="journal article" date="2017" name="Plant Biotechnol. J.">
        <title>A comprehensive draft genome sequence for lupin (Lupinus angustifolius), an emerging health food: insights into plant-microbe interactions and legume evolution.</title>
        <authorList>
            <person name="Hane J.K."/>
            <person name="Ming Y."/>
            <person name="Kamphuis L.G."/>
            <person name="Nelson M.N."/>
            <person name="Garg G."/>
            <person name="Atkins C.A."/>
            <person name="Bayer P.E."/>
            <person name="Bravo A."/>
            <person name="Bringans S."/>
            <person name="Cannon S."/>
            <person name="Edwards D."/>
            <person name="Foley R."/>
            <person name="Gao L.L."/>
            <person name="Harrison M.J."/>
            <person name="Huang W."/>
            <person name="Hurgobin B."/>
            <person name="Li S."/>
            <person name="Liu C.W."/>
            <person name="McGrath A."/>
            <person name="Morahan G."/>
            <person name="Murray J."/>
            <person name="Weller J."/>
            <person name="Jian J."/>
            <person name="Singh K.B."/>
        </authorList>
    </citation>
    <scope>NUCLEOTIDE SEQUENCE [LARGE SCALE GENOMIC DNA]</scope>
    <source>
        <strain evidence="3">cv. Tanjil</strain>
        <tissue evidence="2">Whole plant</tissue>
    </source>
</reference>
<feature type="compositionally biased region" description="Polar residues" evidence="1">
    <location>
        <begin position="142"/>
        <end position="151"/>
    </location>
</feature>
<dbReference type="Gramene" id="OIW02459">
    <property type="protein sequence ID" value="OIW02459"/>
    <property type="gene ID" value="TanjilG_05052"/>
</dbReference>
<accession>A0A4P1R560</accession>
<organism evidence="2 3">
    <name type="scientific">Lupinus angustifolius</name>
    <name type="common">Narrow-leaved blue lupine</name>
    <dbReference type="NCBI Taxonomy" id="3871"/>
    <lineage>
        <taxon>Eukaryota</taxon>
        <taxon>Viridiplantae</taxon>
        <taxon>Streptophyta</taxon>
        <taxon>Embryophyta</taxon>
        <taxon>Tracheophyta</taxon>
        <taxon>Spermatophyta</taxon>
        <taxon>Magnoliopsida</taxon>
        <taxon>eudicotyledons</taxon>
        <taxon>Gunneridae</taxon>
        <taxon>Pentapetalae</taxon>
        <taxon>rosids</taxon>
        <taxon>fabids</taxon>
        <taxon>Fabales</taxon>
        <taxon>Fabaceae</taxon>
        <taxon>Papilionoideae</taxon>
        <taxon>50 kb inversion clade</taxon>
        <taxon>genistoids sensu lato</taxon>
        <taxon>core genistoids</taxon>
        <taxon>Genisteae</taxon>
        <taxon>Lupinus</taxon>
    </lineage>
</organism>
<feature type="region of interest" description="Disordered" evidence="1">
    <location>
        <begin position="112"/>
        <end position="236"/>
    </location>
</feature>
<dbReference type="Proteomes" id="UP000188354">
    <property type="component" value="Chromosome LG11"/>
</dbReference>
<dbReference type="PANTHER" id="PTHR33871">
    <property type="entry name" value="OS05G0503100 PROTEIN-RELATED"/>
    <property type="match status" value="1"/>
</dbReference>
<evidence type="ECO:0000256" key="1">
    <source>
        <dbReference type="SAM" id="MobiDB-lite"/>
    </source>
</evidence>
<feature type="compositionally biased region" description="Polar residues" evidence="1">
    <location>
        <begin position="178"/>
        <end position="201"/>
    </location>
</feature>
<evidence type="ECO:0000313" key="2">
    <source>
        <dbReference type="EMBL" id="OIW02459.1"/>
    </source>
</evidence>
<dbReference type="AlphaFoldDB" id="A0A4P1R560"/>
<protein>
    <submittedName>
        <fullName evidence="2">Uncharacterized protein</fullName>
    </submittedName>
</protein>
<name>A0A4P1R560_LUPAN</name>
<dbReference type="OrthoDB" id="1745046at2759"/>
<dbReference type="EMBL" id="CM007371">
    <property type="protein sequence ID" value="OIW02459.1"/>
    <property type="molecule type" value="Genomic_DNA"/>
</dbReference>
<dbReference type="KEGG" id="lang:109361185"/>
<dbReference type="PANTHER" id="PTHR33871:SF18">
    <property type="entry name" value="F24J8.12 PROTEIN"/>
    <property type="match status" value="1"/>
</dbReference>
<proteinExistence type="predicted"/>
<evidence type="ECO:0000313" key="3">
    <source>
        <dbReference type="Proteomes" id="UP000188354"/>
    </source>
</evidence>
<sequence>MGCCISIPENHSLENQLHTVQDKLVISQAPPTSNILYPSKKFKHISPSSPTSSTSSSICSFTCTTNSNSTTSSSSLTSKDRSFSNEFLWSCYKENPHIIRINSLKEATHSFIPTKPKATPSSPMSNLAPIRQSPPQKKRVRSNSPVNLTRQKSFRKEVEVDQRLGSSYNLASGMLRSPSPSRRFNGDNTLSKRMSGPKTNVSHSHSSSSSLRKENIKPISPNNSSRKLTHSGLRHRESCSYKVNDSKIDETNMVEEVVSKNGVDSGLIEDIENPLVSFDCFIFL</sequence>